<comment type="caution">
    <text evidence="2">The sequence shown here is derived from an EMBL/GenBank/DDBJ whole genome shotgun (WGS) entry which is preliminary data.</text>
</comment>
<accession>A0AA47MG37</accession>
<proteinExistence type="predicted"/>
<keyword evidence="3" id="KW-1185">Reference proteome</keyword>
<feature type="compositionally biased region" description="Low complexity" evidence="1">
    <location>
        <begin position="72"/>
        <end position="83"/>
    </location>
</feature>
<name>A0AA47MG37_MERPO</name>
<protein>
    <submittedName>
        <fullName evidence="2">Uncharacterized protein</fullName>
    </submittedName>
</protein>
<reference evidence="2" key="1">
    <citation type="journal article" date="2023" name="Front. Mar. Sci.">
        <title>A new Merluccius polli reference genome to investigate the effects of global change in West African waters.</title>
        <authorList>
            <person name="Mateo J.L."/>
            <person name="Blanco-Fernandez C."/>
            <person name="Garcia-Vazquez E."/>
            <person name="Machado-Schiaffino G."/>
        </authorList>
    </citation>
    <scope>NUCLEOTIDE SEQUENCE</scope>
    <source>
        <strain evidence="2">C29</strain>
        <tissue evidence="2">Fin</tissue>
    </source>
</reference>
<dbReference type="EMBL" id="JAOPHQ010004359">
    <property type="protein sequence ID" value="KAK0139495.1"/>
    <property type="molecule type" value="Genomic_DNA"/>
</dbReference>
<evidence type="ECO:0000313" key="3">
    <source>
        <dbReference type="Proteomes" id="UP001174136"/>
    </source>
</evidence>
<evidence type="ECO:0000313" key="2">
    <source>
        <dbReference type="EMBL" id="KAK0139495.1"/>
    </source>
</evidence>
<organism evidence="2 3">
    <name type="scientific">Merluccius polli</name>
    <name type="common">Benguela hake</name>
    <name type="synonym">Merluccius cadenati</name>
    <dbReference type="NCBI Taxonomy" id="89951"/>
    <lineage>
        <taxon>Eukaryota</taxon>
        <taxon>Metazoa</taxon>
        <taxon>Chordata</taxon>
        <taxon>Craniata</taxon>
        <taxon>Vertebrata</taxon>
        <taxon>Euteleostomi</taxon>
        <taxon>Actinopterygii</taxon>
        <taxon>Neopterygii</taxon>
        <taxon>Teleostei</taxon>
        <taxon>Neoteleostei</taxon>
        <taxon>Acanthomorphata</taxon>
        <taxon>Zeiogadaria</taxon>
        <taxon>Gadariae</taxon>
        <taxon>Gadiformes</taxon>
        <taxon>Gadoidei</taxon>
        <taxon>Merlucciidae</taxon>
        <taxon>Merluccius</taxon>
    </lineage>
</organism>
<feature type="region of interest" description="Disordered" evidence="1">
    <location>
        <begin position="72"/>
        <end position="116"/>
    </location>
</feature>
<sequence length="116" mass="12636">MLALVQRSCWDPNSLLHPTTRQHISRYVKHVAKLKNASTSLNTSPEKLLETQQLWQSLTAEEVSVPVTTLPPAVVNPPAVNPSQSATTNQIEIERVVRGGPGKDSPGSSSSSSRRR</sequence>
<gene>
    <name evidence="2" type="ORF">N1851_023778</name>
</gene>
<evidence type="ECO:0000256" key="1">
    <source>
        <dbReference type="SAM" id="MobiDB-lite"/>
    </source>
</evidence>
<dbReference type="Proteomes" id="UP001174136">
    <property type="component" value="Unassembled WGS sequence"/>
</dbReference>
<dbReference type="AlphaFoldDB" id="A0AA47MG37"/>
<feature type="compositionally biased region" description="Low complexity" evidence="1">
    <location>
        <begin position="103"/>
        <end position="116"/>
    </location>
</feature>